<evidence type="ECO:0000256" key="8">
    <source>
        <dbReference type="ARBA" id="ARBA00022737"/>
    </source>
</evidence>
<evidence type="ECO:0000256" key="19">
    <source>
        <dbReference type="SAM" id="MobiDB-lite"/>
    </source>
</evidence>
<dbReference type="InterPro" id="IPR042228">
    <property type="entry name" value="Dynein_linker_3"/>
</dbReference>
<keyword evidence="14" id="KW-0505">Motor protein</keyword>
<dbReference type="InterPro" id="IPR024317">
    <property type="entry name" value="Dynein_heavy_chain_D4_dom"/>
</dbReference>
<dbReference type="FunFam" id="3.40.50.300:FF:000071">
    <property type="entry name" value="Cytoplasmic dynein heavy chain 1"/>
    <property type="match status" value="1"/>
</dbReference>
<evidence type="ECO:0000256" key="9">
    <source>
        <dbReference type="ARBA" id="ARBA00022741"/>
    </source>
</evidence>
<dbReference type="EMBL" id="BEYU01000099">
    <property type="protein sequence ID" value="GBG31493.1"/>
    <property type="molecule type" value="Genomic_DNA"/>
</dbReference>
<comment type="similarity">
    <text evidence="3">Belongs to the dynein heavy chain family.</text>
</comment>
<feature type="compositionally biased region" description="Basic and acidic residues" evidence="19">
    <location>
        <begin position="3650"/>
        <end position="3660"/>
    </location>
</feature>
<dbReference type="Proteomes" id="UP000241890">
    <property type="component" value="Unassembled WGS sequence"/>
</dbReference>
<dbReference type="FunFam" id="1.20.920.20:FF:000002">
    <property type="entry name" value="Cytoplasmic dynein 1 heavy chain"/>
    <property type="match status" value="1"/>
</dbReference>
<dbReference type="InterPro" id="IPR035699">
    <property type="entry name" value="AAA_6"/>
</dbReference>
<feature type="region of interest" description="Disordered" evidence="19">
    <location>
        <begin position="1"/>
        <end position="42"/>
    </location>
</feature>
<keyword evidence="11" id="KW-0243">Dynein</keyword>
<evidence type="ECO:0000256" key="7">
    <source>
        <dbReference type="ARBA" id="ARBA00022701"/>
    </source>
</evidence>
<dbReference type="PANTHER" id="PTHR46532">
    <property type="entry name" value="MALE FERTILITY FACTOR KL5"/>
    <property type="match status" value="1"/>
</dbReference>
<dbReference type="FunFam" id="3.20.180.20:FF:000002">
    <property type="entry name" value="Cytoplasmic dynein heavy chain 1"/>
    <property type="match status" value="1"/>
</dbReference>
<feature type="domain" description="AAA+ ATPase" evidence="20">
    <location>
        <begin position="2304"/>
        <end position="2447"/>
    </location>
</feature>
<dbReference type="FunFam" id="1.10.8.710:FF:000001">
    <property type="entry name" value="Dynein axonemal heavy chain 2"/>
    <property type="match status" value="1"/>
</dbReference>
<dbReference type="Pfam" id="PF12777">
    <property type="entry name" value="MT"/>
    <property type="match status" value="1"/>
</dbReference>
<dbReference type="InterPro" id="IPR043160">
    <property type="entry name" value="Dynein_C_barrel"/>
</dbReference>
<comment type="caution">
    <text evidence="21">The sequence shown here is derived from an EMBL/GenBank/DDBJ whole genome shotgun (WGS) entry which is preliminary data.</text>
</comment>
<evidence type="ECO:0000256" key="6">
    <source>
        <dbReference type="ARBA" id="ARBA00022490"/>
    </source>
</evidence>
<feature type="region of interest" description="Disordered" evidence="19">
    <location>
        <begin position="419"/>
        <end position="460"/>
    </location>
</feature>
<dbReference type="Pfam" id="PF17852">
    <property type="entry name" value="Dynein_AAA_lid"/>
    <property type="match status" value="1"/>
</dbReference>
<dbReference type="Pfam" id="PF08385">
    <property type="entry name" value="DHC_N1"/>
    <property type="match status" value="1"/>
</dbReference>
<feature type="compositionally biased region" description="Basic and acidic residues" evidence="19">
    <location>
        <begin position="903"/>
        <end position="916"/>
    </location>
</feature>
<keyword evidence="6" id="KW-0963">Cytoplasm</keyword>
<dbReference type="Gene3D" id="6.10.140.1060">
    <property type="match status" value="1"/>
</dbReference>
<feature type="compositionally biased region" description="Basic and acidic residues" evidence="19">
    <location>
        <begin position="1"/>
        <end position="15"/>
    </location>
</feature>
<dbReference type="Pfam" id="PF12781">
    <property type="entry name" value="AAA_9"/>
    <property type="match status" value="1"/>
</dbReference>
<dbReference type="FunFam" id="3.40.50.300:FF:000122">
    <property type="entry name" value="Cytoplasmic dynein 1 heavy chain"/>
    <property type="match status" value="1"/>
</dbReference>
<keyword evidence="7" id="KW-0493">Microtubule</keyword>
<feature type="coiled-coil region" evidence="18">
    <location>
        <begin position="4128"/>
        <end position="4193"/>
    </location>
</feature>
<keyword evidence="9" id="KW-0547">Nucleotide-binding</keyword>
<feature type="domain" description="AAA+ ATPase" evidence="20">
    <location>
        <begin position="3313"/>
        <end position="3484"/>
    </location>
</feature>
<keyword evidence="15" id="KW-0206">Cytoskeleton</keyword>
<evidence type="ECO:0000313" key="21">
    <source>
        <dbReference type="EMBL" id="GBG31493.1"/>
    </source>
</evidence>
<evidence type="ECO:0000256" key="13">
    <source>
        <dbReference type="ARBA" id="ARBA00023069"/>
    </source>
</evidence>
<protein>
    <recommendedName>
        <fullName evidence="5">Dynein heavy chain, cytoplasmic</fullName>
    </recommendedName>
    <alternativeName>
        <fullName evidence="17">Dynein heavy chain, cytosolic</fullName>
    </alternativeName>
</protein>
<accession>A0A2R5GS70</accession>
<evidence type="ECO:0000256" key="11">
    <source>
        <dbReference type="ARBA" id="ARBA00023017"/>
    </source>
</evidence>
<evidence type="ECO:0000256" key="16">
    <source>
        <dbReference type="ARBA" id="ARBA00023273"/>
    </source>
</evidence>
<feature type="region of interest" description="Disordered" evidence="19">
    <location>
        <begin position="881"/>
        <end position="916"/>
    </location>
</feature>
<dbReference type="InterPro" id="IPR024743">
    <property type="entry name" value="Dynein_HC_stalk"/>
</dbReference>
<feature type="compositionally biased region" description="Low complexity" evidence="19">
    <location>
        <begin position="881"/>
        <end position="894"/>
    </location>
</feature>
<dbReference type="InterPro" id="IPR026983">
    <property type="entry name" value="DHC"/>
</dbReference>
<keyword evidence="22" id="KW-1185">Reference proteome</keyword>
<evidence type="ECO:0000256" key="2">
    <source>
        <dbReference type="ARBA" id="ARBA00004522"/>
    </source>
</evidence>
<feature type="compositionally biased region" description="Low complexity" evidence="19">
    <location>
        <begin position="546"/>
        <end position="557"/>
    </location>
</feature>
<evidence type="ECO:0000256" key="4">
    <source>
        <dbReference type="ARBA" id="ARBA00011655"/>
    </source>
</evidence>
<evidence type="ECO:0000256" key="10">
    <source>
        <dbReference type="ARBA" id="ARBA00022840"/>
    </source>
</evidence>
<dbReference type="Gene3D" id="1.10.8.710">
    <property type="match status" value="1"/>
</dbReference>
<dbReference type="GO" id="GO:0008569">
    <property type="term" value="F:minus-end-directed microtubule motor activity"/>
    <property type="evidence" value="ECO:0007669"/>
    <property type="project" value="InterPro"/>
</dbReference>
<dbReference type="Gene3D" id="1.10.287.2620">
    <property type="match status" value="1"/>
</dbReference>
<dbReference type="GO" id="GO:0008104">
    <property type="term" value="P:intracellular protein localization"/>
    <property type="evidence" value="ECO:0007669"/>
    <property type="project" value="UniProtKB-ARBA"/>
</dbReference>
<dbReference type="InterPro" id="IPR054354">
    <property type="entry name" value="DYNC2H1-like_lid"/>
</dbReference>
<evidence type="ECO:0000259" key="20">
    <source>
        <dbReference type="SMART" id="SM00382"/>
    </source>
</evidence>
<dbReference type="Pfam" id="PF12774">
    <property type="entry name" value="AAA_6"/>
    <property type="match status" value="1"/>
</dbReference>
<dbReference type="FunFam" id="3.40.50.300:FF:000517">
    <property type="entry name" value="Cytoplasmic dynein heavy chain 1"/>
    <property type="match status" value="1"/>
</dbReference>
<evidence type="ECO:0000256" key="5">
    <source>
        <dbReference type="ARBA" id="ARBA00022197"/>
    </source>
</evidence>
<keyword evidence="10" id="KW-0067">ATP-binding</keyword>
<dbReference type="InterPro" id="IPR035706">
    <property type="entry name" value="AAA_9"/>
</dbReference>
<proteinExistence type="inferred from homology"/>
<evidence type="ECO:0000313" key="22">
    <source>
        <dbReference type="Proteomes" id="UP000241890"/>
    </source>
</evidence>
<dbReference type="GO" id="GO:0051959">
    <property type="term" value="F:dynein light intermediate chain binding"/>
    <property type="evidence" value="ECO:0007669"/>
    <property type="project" value="InterPro"/>
</dbReference>
<dbReference type="GO" id="GO:0045505">
    <property type="term" value="F:dynein intermediate chain binding"/>
    <property type="evidence" value="ECO:0007669"/>
    <property type="project" value="InterPro"/>
</dbReference>
<keyword evidence="16" id="KW-0966">Cell projection</keyword>
<dbReference type="FunFam" id="1.10.287.2620:FF:000001">
    <property type="entry name" value="Cytoplasmic dynein heavy chain 1"/>
    <property type="match status" value="1"/>
</dbReference>
<dbReference type="Pfam" id="PF08393">
    <property type="entry name" value="DHC_N2"/>
    <property type="match status" value="1"/>
</dbReference>
<dbReference type="Gene3D" id="3.40.50.300">
    <property type="entry name" value="P-loop containing nucleotide triphosphate hydrolases"/>
    <property type="match status" value="5"/>
</dbReference>
<gene>
    <name evidence="21" type="ORF">FCC1311_077172</name>
</gene>
<dbReference type="Pfam" id="PF18198">
    <property type="entry name" value="AAA_lid_11"/>
    <property type="match status" value="1"/>
</dbReference>
<evidence type="ECO:0000256" key="3">
    <source>
        <dbReference type="ARBA" id="ARBA00008887"/>
    </source>
</evidence>
<dbReference type="GO" id="GO:0060170">
    <property type="term" value="C:ciliary membrane"/>
    <property type="evidence" value="ECO:0007669"/>
    <property type="project" value="UniProtKB-SubCell"/>
</dbReference>
<dbReference type="InterPro" id="IPR003593">
    <property type="entry name" value="AAA+_ATPase"/>
</dbReference>
<dbReference type="GO" id="GO:0060271">
    <property type="term" value="P:cilium assembly"/>
    <property type="evidence" value="ECO:0007669"/>
    <property type="project" value="UniProtKB-ARBA"/>
</dbReference>
<dbReference type="Gene3D" id="1.10.8.720">
    <property type="entry name" value="Region D6 of dynein motor"/>
    <property type="match status" value="1"/>
</dbReference>
<dbReference type="Pfam" id="PF03028">
    <property type="entry name" value="Dynein_heavy"/>
    <property type="match status" value="1"/>
</dbReference>
<evidence type="ECO:0000256" key="14">
    <source>
        <dbReference type="ARBA" id="ARBA00023175"/>
    </source>
</evidence>
<feature type="domain" description="AAA+ ATPase" evidence="20">
    <location>
        <begin position="2971"/>
        <end position="3121"/>
    </location>
</feature>
<evidence type="ECO:0000256" key="12">
    <source>
        <dbReference type="ARBA" id="ARBA00023054"/>
    </source>
</evidence>
<dbReference type="Gene3D" id="3.20.180.20">
    <property type="entry name" value="Dynein heavy chain, N-terminal domain 2"/>
    <property type="match status" value="1"/>
</dbReference>
<dbReference type="InterPro" id="IPR027417">
    <property type="entry name" value="P-loop_NTPase"/>
</dbReference>
<dbReference type="FunFam" id="1.10.8.720:FF:000003">
    <property type="entry name" value="Cytoplasmic dynein heavy chain 2"/>
    <property type="match status" value="1"/>
</dbReference>
<dbReference type="Gene3D" id="1.10.472.130">
    <property type="match status" value="1"/>
</dbReference>
<evidence type="ECO:0000256" key="18">
    <source>
        <dbReference type="SAM" id="Coils"/>
    </source>
</evidence>
<dbReference type="PANTHER" id="PTHR46532:SF4">
    <property type="entry name" value="AAA+ ATPASE DOMAIN-CONTAINING PROTEIN"/>
    <property type="match status" value="1"/>
</dbReference>
<comment type="subcellular location">
    <subcellularLocation>
        <location evidence="2">Cell projection</location>
        <location evidence="2">Cilium membrane</location>
        <topology evidence="2">Peripheral membrane protein</topology>
        <orientation evidence="2">Cytoplasmic side</orientation>
    </subcellularLocation>
    <subcellularLocation>
        <location evidence="1">Cytoplasm</location>
        <location evidence="1">Cytoskeleton</location>
    </subcellularLocation>
</comment>
<sequence length="5068" mass="564013">MAKPLSDHELSELQRDLALMSKDADKSSRRNSWSSGPGRMRQTLRTMDQLLAPRVTSIADQASFVLERLVMGDDASVSSCEDDSQGDQADDPMELRLDLETPFDSLLSSKQALSVPIQPRPALLDAQTSCSSILSQSSRTLLDSLEKAAALDHPTLNAQTSCGDLLSHNEAIGATHHNVPRAQTQSTRDEPSALINFSSPGSPITPGDIDLVPARRPARRYSADISEADRNLIMQGAVTIAERRAWGEALSSAAAAAEKDKELIAFYANETKTLRERAHALSAQVLTLQQEKDHLTHERDELKAQVEFAQLQTRRRGSCGDATMEALRAYVCAVVPATLGASEEAVRAGWLANVDADAGEVDDDSDRAVETFVTEPGQQVLYVERQADGSVRFSSEVGFGGLGCAGAVLVKRQPFALAPIKNNNNNDDDDDDDNNNDNGKGETASRGGPDGQQEDRGSDNFRMCDKVRYAVLNMAQSSAATPATPSTDPNAAAGEDSSSTVDDVVGGVYDYIHFGLGPLLRSYGTVMTSAPSRAAGSAEDEGGEASGSSPMPSMPPMSEAMRQALPLISKRMNELEYAMRSCLQSMEIPEVRLAVDPVVSEALARAGGSADGKPLEEIGLGEDARDVKMLNRLQAGVNRWVKEIQKVTKLDRDAGTGSVSQEVQFWRNLERALQQIQRQVDGPEVRLTLDILKQSRRALATILFENDTGLQSAMKRVNNYMILMQDFPIGGLLAATDIGQIQEAIVQIFTHLKKIKSADEYPLSQAMRLVESLSRDMNDQILAVLASRDLMQMPYAEFDGIARSCQALFRTWDDNVRTFRELARDLAKRRGAERLPPKLTFEHAHLQERIEDLRSFRAAHEKLHTVLEKVDLSSTEDAAAAEKSAAASREIAASPRSQASAVDDGHQEEQKSERPDSIAAAYEVVAAVNVLDLSREGAAAWENAKGLYERRVDRLERRIIEHLTDRLGAAKTADEMFRVFSRFNALFFRPRIRGAIQQFQTRLIGTVEADIEALQRTFKRSYGQSQASLMSRVKDVPPVSGAIIWARQIERQLDQLLARVEAVLGVGWEQHVEGRRLKETGAAFKKKLNTQTMFDQWMKNIQNAPSFEVSGRLFRVDEATSGGSPSLSVNFDPEIVELFKEVRNLQWLGFRIPYTLKVIADEAKEKYPFAMSLQASLDAYKLTVAQMDDELAALLSTHVSEAQAIIEAAFDKSSKAVNWDSDGLRDYASDFAQRVQALQDKVVNASEKTFAVQEQLVLLKTCDYNAESLGACVDAVQRTVDDMNLASYTNLEAWVARLEERIDAVLQERLSTALHDWLAEFAAGKAASTWHEIVLRKHALYLDPPLQDARYTCIAALHGNVDVVANLPRIQSARYDTDNAVATTRRTTLLRSLIDPSSSAPGTNAEARALLADAYAHIEKRMKEVDAYASTWLQYQALWEMESSQVFEIMGESFAKWHRLLKDVQAARSTFDTTEHMQRFGPITIDFQQVQAQISLRYDAWHKELLGRFGTLLADAMKAFYENVSNMRNELEAGSFDAPTADVVTFITVLRKVQAQRKSLANDLASFVDAERLAQRQRMQFPASWIWSANLQGEWDALEQILARKERVLETELPTLQTKIVAEDRAVAGRIEQLASDWAEQRPVGGEARPAAALEVLALFAARKARVKDEWERVSLAKEAIQGGTEDALETGASPSQSQPQSHRILDTLGNEIESLQEVWTSLAQVAENLAQLRELPWTAVVPKKLRVSLDAILEELRKLPSRVRQYEAFEYIQDTVREYKKTQPLIIELRSEALKDRHWRQIHRTLDLGPVSELTLGDLWAKDLKRHQKPLQEIFRTAQGEMALEEFLRQIREFWTTYELDLVNFQNRCRIIRGWDELFTQLDEHTNSLASMKQSPYFKVFEEDASAWEDKLLRIRVVLDIWIDVQRRWVYLGAILFGSADIKQQLPNEYSRFSSIDGEFVSLMRKVSRAPRVLEVVNSMPNLDHSLGRLADLLEKIQRALGDYLERQRQGFSRFYFVGDEDLLEIIGNSKDPVKVQRHMSKMFAGIVSLKLGSAAEGGDQGDSGGAASDITAMVSREGEVVPFAPAPVPVTGKVNEWLGGVESAMRSTLSTLLQRANESNPLLGGGAGGAQSGEDAFTPWVDRFPSQILLLASQVSWCTQVDAILAGTSSSGGANTEQQLTTLCDRTEHWLGVLAERVLSGNISTEVRKKHEQIITEMVHQRDVLRKLAAQSAEGQAPSPDTFAWLSQIRYRWAQDKLSLHIASATFDYGFEYQGVGERLVQTPLTDRCYLALTQALHFRLGGNPFGPAGTGKTESVKALGAQMGRFVLVFNCDEHFDLKAMGRIFVGLCQVGAWGCFDEFNRLEERILSAVSQQILDIQRGLLEHKAEVSLLDRPVTLNPNVGIFVTMNPGYAGRSNLPDNLKQLFRAIAMIEPDRDLIAQVMLFSQGFKTAERLAGKVVLLFKLCADQLSQQPHYDFGLRAVKSVLLSAGNLKRASQSEEEAILIRSLCDNVVPKLVSEDVALFQTLLAGVFPGADVSPAEARELRAAIRRVCDAWCLEPSERWVNKVLQLDQVQQMRHGIMMVGPSGVGKSSSWRVLLEALELVDGQKGQAHVIDPKAISKEALYGTLDSNTLEWTNGIFTHTLRTILNNVRGEKSKRHWIVFDGDVDPEWAENLNSVLDDNKLLTLPNGERLSIPDNVRIMFEVETLKYATLATVSRCGMVWYSDDTLPVDDIFASRIRLLASGRTKADAAANWPSMASLGPAQTTDAKDMAASAARPEEDPAFDDVSETLIEARCAEMVRPLLASGSLVQEALSIAMKQPHVMDVTQMRLIVSFFSLMGRGFSAVNEYNQNRPDFPMEEAHMQAFLSRWTLFSVLWGFGSSMDFEARKQLAAAVGARTTVDLPTSDPGELWAFEVNVEDGGWRAWQDSVPKMEIDPHRVMDTDLVIPTVDTVRHAQVLHAWLDEHRPLILCGPPGSGKTMSLTSVLQSMPNFELASLNFSSATTPELILKTFEQYCIYKATRTGVVLAPPQPDRWLVVFCDEVNLPVADAYGTQHVITFMRQIVEQGGFWRPRDLAWVSVERIQFVSACNPPTDPGRVPLSHRFLRHTPLLLVDYPVADSLRQIYGTFNRALLKLQPSLRAHGDALTEAMVDVYAANKARFSADIAPHYVYSPRELSRWMRALYEALGQMETASVDLLVRLWLHEGLRLFHDRLVTDEERAWCADNLDSVARARFPGADHAEALRRPVLFANWISKNYVSVDPVELREHVEARLRVFYEEELNVPLVVFDDVLEHVLRIDRVLRQPLGHLLLVGKSGAGKTVLSRFVAWMNGLRVFQIKLSRKYSLDDFDEDLRYIMKQAGCQGEKVCFIFDESNVLESAFLERMNALLASGEVPGLFEGDEYNALMSACREAIQRDGTSGAVIDTDDDEEVFKAFTRAVQRNLHVVFTMNPASSDLKNRAATSPALFNRCVVDWFGDWSGQALAQVAHEFTRTLDLEASAQDYSPPSIEASDEIEAKLAGAGRSNGDEPLRYRHAVVATLVLMHESVQAVSQAQAARHENRTFVSPRDYLDLIKHCVDLYNQKREHLEEQQLHLNIGLDKLRETANQVEELGQSLSVKEAELEAKNKEANAKLQQMVSDQNEAEKKKTDAERMGVELDERNAKVDEQRATAEAELSQAKPALLDAEKAVSDIRRAHLDEMRSLNNPPAAVKLTLEAVCVMLGLSFTSWADIRRILQRREFIPDVVNFQSEDLTEDRRAKVQKMLENPDFVEEKVLHANKACVALFKWIVSQLDYAGILLRIQPLREEIDELAKESETLRERQAEEMDKVEELEKQIAQLKEEYAVLIAETETIKSEMNSVKSKVERSTALLDSLSQENERWTEARVGFADQMATLVGDVLLSAAFISYGGFFGFQQRQTFFADWRALLSRFGISFRKGLSLVEYMSRPAERLAWHAQGLPKDNLCEENAVILQHYNRFPLVVDPSGQASDFLMKHLEDRKVVKTSFLDASFMKQLESALRFGTCLVITDVENIDPVLNPVLNREIHRTGGRMLVRLGDQDIDFSPSFSMYLTTRDPTFQFAPDVCSRVTFVNFTVTPASLEALCLGKVLRAERPDVEQQREDLLKLQGEFQARLRELEDRLLDSINEAKVNILDDDSIIRTLESLKQEAREIQQKAAEADQVLETVAATSTFYSKFAVLCSRAYFALGRMVDVHFTYHFSLAFFFEILDGLLGHEPQDSDAKSSSLSHETRLERLHDRFLAELFRRVKQSLLERDELLFAVMLAAIADPALGARISAALASDAAADLVAARSLLEDTLPASVRGEADVAALAQTLKTRPELAEHIRGNAQAWAEMAQAEVPEKKVPDAWAEDPVDRMLGLRIFRPDRVFAGLRGVVDASFGTSFLDAQRTMLDLSQAILSEAKAGTPVLLLSTRGFDMSGSVDRLATTAGVRCRSVALGSAEGFRDADAAIAAGAQEGGWVMLKNVHLASEWLMALEKRIFGMRARADFRLILTSELNEKLPKTLLRQSNKLMFEAPKGVKASLLRSLQAMPAERVERGPKERARLYFALAWFHAVLLERLRFAPIGWTKLYEFSDADQACAMDVIDEWVDRVAQGREHVAPEELPWTAIRDILAESTYGGRIDNEFDQQILDGILESLFVPQIFETDFALVKGGDLHPPEGASKARFESWVGELLSDNDPSWLGLARTAENILLKNESARFQRVYLRLEAGEHVSAVAGLSAASDANDNNERSHNDEEADQDSSVRLSTVGVEDGTAAHAKPAWMTLAAQQVQIWSEKAAKAATLEDLCASTLSRTDDLVSNPIFRCWEREARTAMATLRDIRAKSAGMLAVLRGEQRMTNDLEVLSTHIQQKTVPADWQAVMPAASLDAWVQDFFVRLEAFEKVLSLGGDAAFRLPLQIDVGLLFSPGAFLTATRQQVAKALGLSLEELWLHASLGEGEGASSAGFSSQVILEGGGEAARAAAASTNASAESPSSSRTAVSCTFTWRHGTAPNASTHVRLPLYANASRAHLLSDVHVEADLGQDVILRGVALIAHPTF</sequence>
<feature type="coiled-coil region" evidence="18">
    <location>
        <begin position="285"/>
        <end position="312"/>
    </location>
</feature>
<feature type="region of interest" description="Disordered" evidence="19">
    <location>
        <begin position="3639"/>
        <end position="3660"/>
    </location>
</feature>
<dbReference type="Pfam" id="PF12775">
    <property type="entry name" value="AAA_7"/>
    <property type="match status" value="1"/>
</dbReference>
<dbReference type="InParanoid" id="A0A2R5GS70"/>
<reference evidence="21 22" key="1">
    <citation type="submission" date="2017-12" db="EMBL/GenBank/DDBJ databases">
        <title>Sequencing, de novo assembly and annotation of complete genome of a new Thraustochytrid species, strain FCC1311.</title>
        <authorList>
            <person name="Sedici K."/>
            <person name="Godart F."/>
            <person name="Aiese Cigliano R."/>
            <person name="Sanseverino W."/>
            <person name="Barakat M."/>
            <person name="Ortet P."/>
            <person name="Marechal E."/>
            <person name="Cagnac O."/>
            <person name="Amato A."/>
        </authorList>
    </citation>
    <scope>NUCLEOTIDE SEQUENCE [LARGE SCALE GENOMIC DNA]</scope>
</reference>
<dbReference type="Gene3D" id="1.20.920.30">
    <property type="match status" value="1"/>
</dbReference>
<dbReference type="InterPro" id="IPR042219">
    <property type="entry name" value="AAA_lid_11_sf"/>
</dbReference>
<evidence type="ECO:0000256" key="15">
    <source>
        <dbReference type="ARBA" id="ARBA00023212"/>
    </source>
</evidence>
<dbReference type="Gene3D" id="1.10.8.1220">
    <property type="match status" value="1"/>
</dbReference>
<dbReference type="FunFam" id="1.20.140.100:FF:000002">
    <property type="entry name" value="Cytoplasmic dynein heavy chain 1"/>
    <property type="match status" value="1"/>
</dbReference>
<dbReference type="InterPro" id="IPR041466">
    <property type="entry name" value="Dynein_AAA5_ext"/>
</dbReference>
<feature type="coiled-coil region" evidence="18">
    <location>
        <begin position="3809"/>
        <end position="3892"/>
    </location>
</feature>
<dbReference type="Gene3D" id="3.10.490.20">
    <property type="match status" value="1"/>
</dbReference>
<keyword evidence="8" id="KW-0677">Repeat</keyword>
<dbReference type="FunCoup" id="A0A2R5GS70">
    <property type="interactions" value="215"/>
</dbReference>
<dbReference type="InterPro" id="IPR041658">
    <property type="entry name" value="AAA_lid_11"/>
</dbReference>
<dbReference type="GO" id="GO:0005524">
    <property type="term" value="F:ATP binding"/>
    <property type="evidence" value="ECO:0007669"/>
    <property type="project" value="UniProtKB-KW"/>
</dbReference>
<dbReference type="InterPro" id="IPR013602">
    <property type="entry name" value="Dynein_heavy_linker"/>
</dbReference>
<dbReference type="Gene3D" id="1.20.58.1120">
    <property type="match status" value="1"/>
</dbReference>
<name>A0A2R5GS70_9STRA</name>
<dbReference type="GO" id="GO:0007018">
    <property type="term" value="P:microtubule-based movement"/>
    <property type="evidence" value="ECO:0007669"/>
    <property type="project" value="InterPro"/>
</dbReference>
<dbReference type="SUPFAM" id="SSF52540">
    <property type="entry name" value="P-loop containing nucleoside triphosphate hydrolases"/>
    <property type="match status" value="4"/>
</dbReference>
<keyword evidence="13" id="KW-0969">Cilium</keyword>
<dbReference type="Gene3D" id="1.20.1270.280">
    <property type="match status" value="1"/>
</dbReference>
<feature type="region of interest" description="Disordered" evidence="19">
    <location>
        <begin position="4751"/>
        <end position="4775"/>
    </location>
</feature>
<organism evidence="21 22">
    <name type="scientific">Hondaea fermentalgiana</name>
    <dbReference type="NCBI Taxonomy" id="2315210"/>
    <lineage>
        <taxon>Eukaryota</taxon>
        <taxon>Sar</taxon>
        <taxon>Stramenopiles</taxon>
        <taxon>Bigyra</taxon>
        <taxon>Labyrinthulomycetes</taxon>
        <taxon>Thraustochytrida</taxon>
        <taxon>Thraustochytriidae</taxon>
        <taxon>Hondaea</taxon>
    </lineage>
</organism>
<dbReference type="InterPro" id="IPR004273">
    <property type="entry name" value="Dynein_heavy_D6_P-loop"/>
</dbReference>
<dbReference type="InterPro" id="IPR043157">
    <property type="entry name" value="Dynein_AAA1S"/>
</dbReference>
<dbReference type="Pfam" id="PF22597">
    <property type="entry name" value="DYN_lid"/>
    <property type="match status" value="1"/>
</dbReference>
<dbReference type="CDD" id="cd00009">
    <property type="entry name" value="AAA"/>
    <property type="match status" value="2"/>
</dbReference>
<dbReference type="GO" id="GO:0005858">
    <property type="term" value="C:axonemal dynein complex"/>
    <property type="evidence" value="ECO:0007669"/>
    <property type="project" value="TreeGrafter"/>
</dbReference>
<dbReference type="Pfam" id="PF18199">
    <property type="entry name" value="Dynein_C"/>
    <property type="match status" value="1"/>
</dbReference>
<dbReference type="OrthoDB" id="424310at2759"/>
<dbReference type="Gene3D" id="1.20.140.100">
    <property type="entry name" value="Dynein heavy chain, N-terminal domain 2"/>
    <property type="match status" value="1"/>
</dbReference>
<dbReference type="SMART" id="SM00382">
    <property type="entry name" value="AAA"/>
    <property type="match status" value="3"/>
</dbReference>
<dbReference type="Pfam" id="PF12780">
    <property type="entry name" value="AAA_8"/>
    <property type="match status" value="1"/>
</dbReference>
<feature type="region of interest" description="Disordered" evidence="19">
    <location>
        <begin position="532"/>
        <end position="557"/>
    </location>
</feature>
<dbReference type="InterPro" id="IPR013594">
    <property type="entry name" value="Dynein_heavy_tail"/>
</dbReference>
<evidence type="ECO:0000256" key="1">
    <source>
        <dbReference type="ARBA" id="ARBA00004245"/>
    </source>
</evidence>
<evidence type="ECO:0000256" key="17">
    <source>
        <dbReference type="ARBA" id="ARBA00033439"/>
    </source>
</evidence>
<comment type="subunit">
    <text evidence="4">Consists of at least two heavy chains and a number of intermediate and light chains.</text>
</comment>
<dbReference type="InterPro" id="IPR042222">
    <property type="entry name" value="Dynein_2_N"/>
</dbReference>
<feature type="region of interest" description="Disordered" evidence="19">
    <location>
        <begin position="478"/>
        <end position="499"/>
    </location>
</feature>
<feature type="compositionally biased region" description="Acidic residues" evidence="19">
    <location>
        <begin position="426"/>
        <end position="435"/>
    </location>
</feature>
<keyword evidence="12 18" id="KW-0175">Coiled coil</keyword>
<dbReference type="GO" id="GO:0005874">
    <property type="term" value="C:microtubule"/>
    <property type="evidence" value="ECO:0007669"/>
    <property type="project" value="UniProtKB-KW"/>
</dbReference>
<dbReference type="FunFam" id="3.40.50.300:FF:000373">
    <property type="entry name" value="Cytoplasmic dynein heavy chain 2"/>
    <property type="match status" value="1"/>
</dbReference>
<dbReference type="Gene3D" id="1.20.920.20">
    <property type="match status" value="1"/>
</dbReference>
<dbReference type="InterPro" id="IPR041228">
    <property type="entry name" value="Dynein_C"/>
</dbReference>